<feature type="compositionally biased region" description="Pro residues" evidence="1">
    <location>
        <begin position="245"/>
        <end position="255"/>
    </location>
</feature>
<evidence type="ECO:0000256" key="2">
    <source>
        <dbReference type="SAM" id="Phobius"/>
    </source>
</evidence>
<reference evidence="3" key="1">
    <citation type="submission" date="2023-03" db="EMBL/GenBank/DDBJ databases">
        <title>Massive genome expansion in bonnet fungi (Mycena s.s.) driven by repeated elements and novel gene families across ecological guilds.</title>
        <authorList>
            <consortium name="Lawrence Berkeley National Laboratory"/>
            <person name="Harder C.B."/>
            <person name="Miyauchi S."/>
            <person name="Viragh M."/>
            <person name="Kuo A."/>
            <person name="Thoen E."/>
            <person name="Andreopoulos B."/>
            <person name="Lu D."/>
            <person name="Skrede I."/>
            <person name="Drula E."/>
            <person name="Henrissat B."/>
            <person name="Morin E."/>
            <person name="Kohler A."/>
            <person name="Barry K."/>
            <person name="LaButti K."/>
            <person name="Morin E."/>
            <person name="Salamov A."/>
            <person name="Lipzen A."/>
            <person name="Mereny Z."/>
            <person name="Hegedus B."/>
            <person name="Baldrian P."/>
            <person name="Stursova M."/>
            <person name="Weitz H."/>
            <person name="Taylor A."/>
            <person name="Grigoriev I.V."/>
            <person name="Nagy L.G."/>
            <person name="Martin F."/>
            <person name="Kauserud H."/>
        </authorList>
    </citation>
    <scope>NUCLEOTIDE SEQUENCE</scope>
    <source>
        <strain evidence="3">CBHHK173m</strain>
    </source>
</reference>
<sequence length="313" mass="33905">MPDTHCLPATIRLLLSYHHHHCLFPLSFFATLALAFGRLPILHLYAAPQVASPSARYARHGPPQDHHLSASRSTSPFVVTRFHLPPAPTSCSKPSSVDTATPIAHYAASFTSFSTPSSIETVTLQSIAFVGRQLPPDRPPPTAYPSPRYPKVLASLPPPPPPSRQSGGDTDGIRGTEPHRPATSRRQPAAPASRSRLAFPPPPPVSSSAETPPKDVETGTSGPHPYAVLALPAEDDDDDDHHLSPSPPPPTPLPKGPQHEDQAARAIWDASDSRAVVCGRYDSDRRWLAGGRISTREASSEQLSARSRFWYEW</sequence>
<gene>
    <name evidence="3" type="ORF">B0H15DRAFT_950830</name>
</gene>
<organism evidence="3 4">
    <name type="scientific">Mycena belliarum</name>
    <dbReference type="NCBI Taxonomy" id="1033014"/>
    <lineage>
        <taxon>Eukaryota</taxon>
        <taxon>Fungi</taxon>
        <taxon>Dikarya</taxon>
        <taxon>Basidiomycota</taxon>
        <taxon>Agaricomycotina</taxon>
        <taxon>Agaricomycetes</taxon>
        <taxon>Agaricomycetidae</taxon>
        <taxon>Agaricales</taxon>
        <taxon>Marasmiineae</taxon>
        <taxon>Mycenaceae</taxon>
        <taxon>Mycena</taxon>
    </lineage>
</organism>
<feature type="region of interest" description="Disordered" evidence="1">
    <location>
        <begin position="133"/>
        <end position="263"/>
    </location>
</feature>
<feature type="compositionally biased region" description="Pro residues" evidence="1">
    <location>
        <begin position="136"/>
        <end position="148"/>
    </location>
</feature>
<evidence type="ECO:0000313" key="3">
    <source>
        <dbReference type="EMBL" id="KAJ7085697.1"/>
    </source>
</evidence>
<keyword evidence="2" id="KW-0472">Membrane</keyword>
<comment type="caution">
    <text evidence="3">The sequence shown here is derived from an EMBL/GenBank/DDBJ whole genome shotgun (WGS) entry which is preliminary data.</text>
</comment>
<keyword evidence="2" id="KW-1133">Transmembrane helix</keyword>
<feature type="compositionally biased region" description="Basic and acidic residues" evidence="1">
    <location>
        <begin position="171"/>
        <end position="180"/>
    </location>
</feature>
<name>A0AAD6XPS2_9AGAR</name>
<keyword evidence="4" id="KW-1185">Reference proteome</keyword>
<dbReference type="AlphaFoldDB" id="A0AAD6XPS2"/>
<keyword evidence="2" id="KW-0812">Transmembrane</keyword>
<accession>A0AAD6XPS2</accession>
<dbReference type="Proteomes" id="UP001222325">
    <property type="component" value="Unassembled WGS sequence"/>
</dbReference>
<evidence type="ECO:0000313" key="4">
    <source>
        <dbReference type="Proteomes" id="UP001222325"/>
    </source>
</evidence>
<proteinExistence type="predicted"/>
<feature type="compositionally biased region" description="Low complexity" evidence="1">
    <location>
        <begin position="184"/>
        <end position="198"/>
    </location>
</feature>
<evidence type="ECO:0000256" key="1">
    <source>
        <dbReference type="SAM" id="MobiDB-lite"/>
    </source>
</evidence>
<dbReference type="EMBL" id="JARJCN010000033">
    <property type="protein sequence ID" value="KAJ7085697.1"/>
    <property type="molecule type" value="Genomic_DNA"/>
</dbReference>
<protein>
    <submittedName>
        <fullName evidence="3">Uncharacterized protein</fullName>
    </submittedName>
</protein>
<feature type="transmembrane region" description="Helical" evidence="2">
    <location>
        <begin position="22"/>
        <end position="46"/>
    </location>
</feature>